<comment type="caution">
    <text evidence="4">The sequence shown here is derived from an EMBL/GenBank/DDBJ whole genome shotgun (WGS) entry which is preliminary data.</text>
</comment>
<sequence>MDQSLSNNTNKNMPSSNPENRATNPMTDNNQDDNVIDKQVRDTHHPDGTDVDVKTLIYIADKILGHVKTNAANSTSIKPRDVIAHQNAVRTLYSLSNITDKLACEMSRKRSSEGDGHTTTLSILHTVGNFHWEAKLALILACFALNHGEFWLLPQIMELSAPLKSKFDALAKLVHSVLESTRCIIQLKELPSTHLSADVPAMDAALHAVPSAVYWNVRGIMACAAQITSFTSMGISSFDTQPGEQFSLIREINVVFEFLKKQLEECNRVIEDRKDLDFKHLLNRLLETSNVDNMKILKILINLRDDPLPLFDGATKKRVSLEVLRRRNVLLLISGLDMSYEELAILEQIYSETRIQGSRTHAIYEVVWVPIVDPSLTYTEAMDIQFEDMKNNMPWYSVYHPSNVDRAVKKSIGDRWHFSGKPILVVLDPQGKELSPNAMHMMWIWGSTAFPFTTAREEALWRIETWRLELLVSGMDPTILDWVKQDKYIFLYGGDDIEWIRRFTRNAQAMASAAHIPLEMAYVGKSKKKKNAQRILDIINVEKLSYFWNDNILVWYFWTRLNSMLFSMNQLKRDDDQDPLMLKIKKLLSYEKEGSWALLSRGSQILTNGYGSTMLQTIVNFDQWKENIRTRGFDLSFKEYHDRLHIEASNCCCLEFPHDAPGIPKDVGCPECLQVMGKHISFLCCHD</sequence>
<keyword evidence="5" id="KW-1185">Reference proteome</keyword>
<dbReference type="PANTHER" id="PTHR33232">
    <property type="entry name" value="PROTEIN SIEVE ELEMENT OCCLUSION B-LIKE"/>
    <property type="match status" value="1"/>
</dbReference>
<feature type="domain" description="Sieve element occlusion C-terminal" evidence="3">
    <location>
        <begin position="456"/>
        <end position="686"/>
    </location>
</feature>
<organism evidence="4 5">
    <name type="scientific">Deinandra increscens subsp. villosa</name>
    <dbReference type="NCBI Taxonomy" id="3103831"/>
    <lineage>
        <taxon>Eukaryota</taxon>
        <taxon>Viridiplantae</taxon>
        <taxon>Streptophyta</taxon>
        <taxon>Embryophyta</taxon>
        <taxon>Tracheophyta</taxon>
        <taxon>Spermatophyta</taxon>
        <taxon>Magnoliopsida</taxon>
        <taxon>eudicotyledons</taxon>
        <taxon>Gunneridae</taxon>
        <taxon>Pentapetalae</taxon>
        <taxon>asterids</taxon>
        <taxon>campanulids</taxon>
        <taxon>Asterales</taxon>
        <taxon>Asteraceae</taxon>
        <taxon>Asteroideae</taxon>
        <taxon>Heliantheae alliance</taxon>
        <taxon>Madieae</taxon>
        <taxon>Madiinae</taxon>
        <taxon>Deinandra</taxon>
    </lineage>
</organism>
<feature type="domain" description="Sieve element occlusion N-terminal" evidence="2">
    <location>
        <begin position="32"/>
        <end position="157"/>
    </location>
</feature>
<name>A0AAP0CWU9_9ASTR</name>
<dbReference type="EMBL" id="JBCNJP010000019">
    <property type="protein sequence ID" value="KAK9061697.1"/>
    <property type="molecule type" value="Genomic_DNA"/>
</dbReference>
<dbReference type="Pfam" id="PF14577">
    <property type="entry name" value="SEO_C"/>
    <property type="match status" value="1"/>
</dbReference>
<evidence type="ECO:0000313" key="4">
    <source>
        <dbReference type="EMBL" id="KAK9061697.1"/>
    </source>
</evidence>
<gene>
    <name evidence="4" type="ORF">SSX86_018880</name>
</gene>
<evidence type="ECO:0000313" key="5">
    <source>
        <dbReference type="Proteomes" id="UP001408789"/>
    </source>
</evidence>
<evidence type="ECO:0008006" key="6">
    <source>
        <dbReference type="Google" id="ProtNLM"/>
    </source>
</evidence>
<evidence type="ECO:0000256" key="1">
    <source>
        <dbReference type="SAM" id="MobiDB-lite"/>
    </source>
</evidence>
<dbReference type="Pfam" id="PF14576">
    <property type="entry name" value="SEO_N"/>
    <property type="match status" value="1"/>
</dbReference>
<dbReference type="InterPro" id="IPR039299">
    <property type="entry name" value="SEOA"/>
</dbReference>
<proteinExistence type="predicted"/>
<reference evidence="4 5" key="1">
    <citation type="submission" date="2024-04" db="EMBL/GenBank/DDBJ databases">
        <title>The reference genome of an endangered Asteraceae, Deinandra increscens subsp. villosa, native to the Central Coast of California.</title>
        <authorList>
            <person name="Guilliams M."/>
            <person name="Hasenstab-Lehman K."/>
            <person name="Meyer R."/>
            <person name="Mcevoy S."/>
        </authorList>
    </citation>
    <scope>NUCLEOTIDE SEQUENCE [LARGE SCALE GENOMIC DNA]</scope>
    <source>
        <tissue evidence="4">Leaf</tissue>
    </source>
</reference>
<dbReference type="GO" id="GO:0010088">
    <property type="term" value="P:phloem development"/>
    <property type="evidence" value="ECO:0007669"/>
    <property type="project" value="InterPro"/>
</dbReference>
<feature type="region of interest" description="Disordered" evidence="1">
    <location>
        <begin position="1"/>
        <end position="33"/>
    </location>
</feature>
<dbReference type="PANTHER" id="PTHR33232:SF9">
    <property type="entry name" value="PROTEIN SIEVE ELEMENT OCCLUSION B"/>
    <property type="match status" value="1"/>
</dbReference>
<dbReference type="InterPro" id="IPR027942">
    <property type="entry name" value="SEO_N"/>
</dbReference>
<accession>A0AAP0CWU9</accession>
<dbReference type="AlphaFoldDB" id="A0AAP0CWU9"/>
<dbReference type="Proteomes" id="UP001408789">
    <property type="component" value="Unassembled WGS sequence"/>
</dbReference>
<evidence type="ECO:0000259" key="3">
    <source>
        <dbReference type="Pfam" id="PF14577"/>
    </source>
</evidence>
<dbReference type="InterPro" id="IPR027944">
    <property type="entry name" value="SEO_C"/>
</dbReference>
<protein>
    <recommendedName>
        <fullName evidence="6">Protein SIEVE ELEMENT OCCLUSION B-like</fullName>
    </recommendedName>
</protein>
<evidence type="ECO:0000259" key="2">
    <source>
        <dbReference type="Pfam" id="PF14576"/>
    </source>
</evidence>